<protein>
    <submittedName>
        <fullName evidence="1">Uncharacterized protein</fullName>
    </submittedName>
</protein>
<organism evidence="1 2">
    <name type="scientific">Rhizobium leguminosarum bv. viciae</name>
    <dbReference type="NCBI Taxonomy" id="387"/>
    <lineage>
        <taxon>Bacteria</taxon>
        <taxon>Pseudomonadati</taxon>
        <taxon>Pseudomonadota</taxon>
        <taxon>Alphaproteobacteria</taxon>
        <taxon>Hyphomicrobiales</taxon>
        <taxon>Rhizobiaceae</taxon>
        <taxon>Rhizobium/Agrobacterium group</taxon>
        <taxon>Rhizobium</taxon>
    </lineage>
</organism>
<comment type="caution">
    <text evidence="1">The sequence shown here is derived from an EMBL/GenBank/DDBJ whole genome shotgun (WGS) entry which is preliminary data.</text>
</comment>
<reference evidence="1 2" key="1">
    <citation type="submission" date="2019-02" db="EMBL/GenBank/DDBJ databases">
        <title>The competitiveness to form nodules shapes the capacities of Rhizobium leguminosarum sv viciae communities to promote symbiosis with specific hosts.</title>
        <authorList>
            <person name="Boivin S."/>
            <person name="Lepetit M."/>
        </authorList>
    </citation>
    <scope>NUCLEOTIDE SEQUENCE [LARGE SCALE GENOMIC DNA]</scope>
    <source>
        <strain evidence="1 2">SPF4F3</strain>
    </source>
</reference>
<sequence length="62" mass="6894">MNNVAALAIFATISTVSLSGISHAESLEMNNGPQIEKTLQNYSKPFAVKYLGNYERQQDQNF</sequence>
<gene>
    <name evidence="1" type="ORF">E0H31_34900</name>
</gene>
<proteinExistence type="predicted"/>
<evidence type="ECO:0000313" key="2">
    <source>
        <dbReference type="Proteomes" id="UP000291866"/>
    </source>
</evidence>
<accession>A0A8G2IS79</accession>
<dbReference type="Proteomes" id="UP000291866">
    <property type="component" value="Unassembled WGS sequence"/>
</dbReference>
<name>A0A8G2IS79_RHILV</name>
<dbReference type="EMBL" id="SJLU01000032">
    <property type="protein sequence ID" value="TBX85217.1"/>
    <property type="molecule type" value="Genomic_DNA"/>
</dbReference>
<evidence type="ECO:0000313" key="1">
    <source>
        <dbReference type="EMBL" id="TBX85217.1"/>
    </source>
</evidence>
<dbReference type="AlphaFoldDB" id="A0A8G2IS79"/>
<dbReference type="RefSeq" id="WP_131603473.1">
    <property type="nucleotide sequence ID" value="NZ_SJLU01000032.1"/>
</dbReference>